<evidence type="ECO:0000313" key="4">
    <source>
        <dbReference type="Proteomes" id="UP000623269"/>
    </source>
</evidence>
<dbReference type="SUPFAM" id="SSF52317">
    <property type="entry name" value="Class I glutamine amidotransferase-like"/>
    <property type="match status" value="1"/>
</dbReference>
<dbReference type="PRINTS" id="PR00096">
    <property type="entry name" value="GATASE"/>
</dbReference>
<protein>
    <submittedName>
        <fullName evidence="3">Aminodeoxychorismate/anthranilate synthase component II</fullName>
    </submittedName>
</protein>
<dbReference type="PRINTS" id="PR00099">
    <property type="entry name" value="CPSGATASE"/>
</dbReference>
<dbReference type="InterPro" id="IPR017926">
    <property type="entry name" value="GATASE"/>
</dbReference>
<dbReference type="InterPro" id="IPR029062">
    <property type="entry name" value="Class_I_gatase-like"/>
</dbReference>
<reference evidence="3" key="1">
    <citation type="submission" date="2020-12" db="EMBL/GenBank/DDBJ databases">
        <title>M. sibirica DSM 26468T genome.</title>
        <authorList>
            <person name="Thieme N."/>
            <person name="Rettenmaier R."/>
            <person name="Zverlov V."/>
            <person name="Liebl W."/>
        </authorList>
    </citation>
    <scope>NUCLEOTIDE SEQUENCE</scope>
    <source>
        <strain evidence="3">DSM 26468</strain>
    </source>
</reference>
<comment type="caution">
    <text evidence="3">The sequence shown here is derived from an EMBL/GenBank/DDBJ whole genome shotgun (WGS) entry which is preliminary data.</text>
</comment>
<dbReference type="GO" id="GO:0000162">
    <property type="term" value="P:L-tryptophan biosynthetic process"/>
    <property type="evidence" value="ECO:0007669"/>
    <property type="project" value="TreeGrafter"/>
</dbReference>
<name>A0A8J7KXG3_9FIRM</name>
<keyword evidence="4" id="KW-1185">Reference proteome</keyword>
<feature type="domain" description="Glutamine amidotransferase" evidence="2">
    <location>
        <begin position="3"/>
        <end position="186"/>
    </location>
</feature>
<evidence type="ECO:0000259" key="2">
    <source>
        <dbReference type="Pfam" id="PF00117"/>
    </source>
</evidence>
<dbReference type="Gene3D" id="3.40.50.880">
    <property type="match status" value="1"/>
</dbReference>
<dbReference type="PANTHER" id="PTHR43418:SF4">
    <property type="entry name" value="MULTIFUNCTIONAL TRYPTOPHAN BIOSYNTHESIS PROTEIN"/>
    <property type="match status" value="1"/>
</dbReference>
<dbReference type="Pfam" id="PF00117">
    <property type="entry name" value="GATase"/>
    <property type="match status" value="1"/>
</dbReference>
<dbReference type="FunFam" id="3.40.50.880:FF:000003">
    <property type="entry name" value="Anthranilate synthase component II"/>
    <property type="match status" value="1"/>
</dbReference>
<dbReference type="EMBL" id="JAEAGR010000014">
    <property type="protein sequence ID" value="MBH1941757.1"/>
    <property type="molecule type" value="Genomic_DNA"/>
</dbReference>
<accession>A0A8J7KXG3</accession>
<dbReference type="NCBIfam" id="TIGR00566">
    <property type="entry name" value="trpG_papA"/>
    <property type="match status" value="1"/>
</dbReference>
<organism evidence="3 4">
    <name type="scientific">Mobilitalea sibirica</name>
    <dbReference type="NCBI Taxonomy" id="1462919"/>
    <lineage>
        <taxon>Bacteria</taxon>
        <taxon>Bacillati</taxon>
        <taxon>Bacillota</taxon>
        <taxon>Clostridia</taxon>
        <taxon>Lachnospirales</taxon>
        <taxon>Lachnospiraceae</taxon>
        <taxon>Mobilitalea</taxon>
    </lineage>
</organism>
<sequence>MILIIDNYDSFTYNLVQLAGSITKDIRVIRNDAMKVDEIKCLNPSHIIISPGPGYPKDAGVSEDIIKEMKGLVPILGVCLGHQAICEVFGAEITLAKRLMHGKMSNIHIANASLIFHGLPPMIEAARYHSLIAKKGTLPDELLVIAEDDDGEIMAVKHREYEIYGLQFHPESILTPKGMEIMKNFLKIGGDLNDTTGNL</sequence>
<dbReference type="CDD" id="cd01743">
    <property type="entry name" value="GATase1_Anthranilate_Synthase"/>
    <property type="match status" value="1"/>
</dbReference>
<dbReference type="PROSITE" id="PS51273">
    <property type="entry name" value="GATASE_TYPE_1"/>
    <property type="match status" value="1"/>
</dbReference>
<dbReference type="AlphaFoldDB" id="A0A8J7KXG3"/>
<proteinExistence type="predicted"/>
<dbReference type="Proteomes" id="UP000623269">
    <property type="component" value="Unassembled WGS sequence"/>
</dbReference>
<evidence type="ECO:0000313" key="3">
    <source>
        <dbReference type="EMBL" id="MBH1941757.1"/>
    </source>
</evidence>
<dbReference type="GO" id="GO:0005829">
    <property type="term" value="C:cytosol"/>
    <property type="evidence" value="ECO:0007669"/>
    <property type="project" value="TreeGrafter"/>
</dbReference>
<dbReference type="GO" id="GO:0004049">
    <property type="term" value="F:anthranilate synthase activity"/>
    <property type="evidence" value="ECO:0007669"/>
    <property type="project" value="TreeGrafter"/>
</dbReference>
<dbReference type="RefSeq" id="WP_197662006.1">
    <property type="nucleotide sequence ID" value="NZ_JAEAGR010000014.1"/>
</dbReference>
<keyword evidence="1" id="KW-0315">Glutamine amidotransferase</keyword>
<dbReference type="PANTHER" id="PTHR43418">
    <property type="entry name" value="MULTIFUNCTIONAL TRYPTOPHAN BIOSYNTHESIS PROTEIN-RELATED"/>
    <property type="match status" value="1"/>
</dbReference>
<dbReference type="InterPro" id="IPR050472">
    <property type="entry name" value="Anth_synth/Amidotransfase"/>
</dbReference>
<dbReference type="InterPro" id="IPR006221">
    <property type="entry name" value="TrpG/PapA_dom"/>
</dbReference>
<gene>
    <name evidence="3" type="ORF">I5677_12715</name>
</gene>
<dbReference type="PRINTS" id="PR00097">
    <property type="entry name" value="ANTSNTHASEII"/>
</dbReference>
<evidence type="ECO:0000256" key="1">
    <source>
        <dbReference type="ARBA" id="ARBA00022962"/>
    </source>
</evidence>